<name>A0AAW1TPT8_9CUCU</name>
<dbReference type="InterPro" id="IPR008547">
    <property type="entry name" value="DUF829_TMEM53"/>
</dbReference>
<proteinExistence type="predicted"/>
<reference evidence="7 8" key="1">
    <citation type="submission" date="2023-03" db="EMBL/GenBank/DDBJ databases">
        <title>Genome insight into feeding habits of ladybird beetles.</title>
        <authorList>
            <person name="Li H.-S."/>
            <person name="Huang Y.-H."/>
            <person name="Pang H."/>
        </authorList>
    </citation>
    <scope>NUCLEOTIDE SEQUENCE [LARGE SCALE GENOMIC DNA]</scope>
    <source>
        <strain evidence="7">SYSU_2023b</strain>
        <tissue evidence="7">Whole body</tissue>
    </source>
</reference>
<sequence>MISSDVIYNLTYPNALGDYKSQEEDYNFNNELNDNQKPIIVLFGWSGAEDKYLSIYSKIYEAKGFITLRCIIPLKTMFFWRSRISTSYKMLVDFLSNEFEDRLYVIHCFSTGGAFAYQHFVEAVKLNPKAIQDVESFAEHRKSLGIEVSMKMYEDSQHVKHYPPNKLSYTESVFLFVNKCFESSMV</sequence>
<evidence type="ECO:0000256" key="2">
    <source>
        <dbReference type="ARBA" id="ARBA00022692"/>
    </source>
</evidence>
<evidence type="ECO:0000256" key="5">
    <source>
        <dbReference type="ARBA" id="ARBA00023242"/>
    </source>
</evidence>
<evidence type="ECO:0000256" key="4">
    <source>
        <dbReference type="ARBA" id="ARBA00023136"/>
    </source>
</evidence>
<dbReference type="Proteomes" id="UP001431783">
    <property type="component" value="Unassembled WGS sequence"/>
</dbReference>
<dbReference type="AlphaFoldDB" id="A0AAW1TPT8"/>
<comment type="subcellular location">
    <subcellularLocation>
        <location evidence="6">Endomembrane system</location>
        <topology evidence="6">Single-pass membrane protein</topology>
    </subcellularLocation>
    <subcellularLocation>
        <location evidence="1">Nucleus membrane</location>
    </subcellularLocation>
</comment>
<evidence type="ECO:0000256" key="3">
    <source>
        <dbReference type="ARBA" id="ARBA00022989"/>
    </source>
</evidence>
<evidence type="ECO:0000256" key="6">
    <source>
        <dbReference type="ARBA" id="ARBA00037847"/>
    </source>
</evidence>
<evidence type="ECO:0000256" key="1">
    <source>
        <dbReference type="ARBA" id="ARBA00004126"/>
    </source>
</evidence>
<gene>
    <name evidence="7" type="ORF">WA026_008259</name>
</gene>
<evidence type="ECO:0000313" key="8">
    <source>
        <dbReference type="Proteomes" id="UP001431783"/>
    </source>
</evidence>
<dbReference type="PANTHER" id="PTHR12265">
    <property type="entry name" value="TRANSMEMBRANE PROTEIN 53"/>
    <property type="match status" value="1"/>
</dbReference>
<evidence type="ECO:0000313" key="7">
    <source>
        <dbReference type="EMBL" id="KAK9870688.1"/>
    </source>
</evidence>
<keyword evidence="8" id="KW-1185">Reference proteome</keyword>
<dbReference type="Pfam" id="PF05705">
    <property type="entry name" value="DUF829"/>
    <property type="match status" value="2"/>
</dbReference>
<accession>A0AAW1TPT8</accession>
<keyword evidence="3" id="KW-1133">Transmembrane helix</keyword>
<keyword evidence="4" id="KW-0472">Membrane</keyword>
<comment type="caution">
    <text evidence="7">The sequence shown here is derived from an EMBL/GenBank/DDBJ whole genome shotgun (WGS) entry which is preliminary data.</text>
</comment>
<dbReference type="GO" id="GO:0031965">
    <property type="term" value="C:nuclear membrane"/>
    <property type="evidence" value="ECO:0007669"/>
    <property type="project" value="UniProtKB-SubCell"/>
</dbReference>
<dbReference type="PANTHER" id="PTHR12265:SF30">
    <property type="entry name" value="TRANSMEMBRANE PROTEIN 53"/>
    <property type="match status" value="1"/>
</dbReference>
<organism evidence="7 8">
    <name type="scientific">Henosepilachna vigintioctopunctata</name>
    <dbReference type="NCBI Taxonomy" id="420089"/>
    <lineage>
        <taxon>Eukaryota</taxon>
        <taxon>Metazoa</taxon>
        <taxon>Ecdysozoa</taxon>
        <taxon>Arthropoda</taxon>
        <taxon>Hexapoda</taxon>
        <taxon>Insecta</taxon>
        <taxon>Pterygota</taxon>
        <taxon>Neoptera</taxon>
        <taxon>Endopterygota</taxon>
        <taxon>Coleoptera</taxon>
        <taxon>Polyphaga</taxon>
        <taxon>Cucujiformia</taxon>
        <taxon>Coccinelloidea</taxon>
        <taxon>Coccinellidae</taxon>
        <taxon>Epilachninae</taxon>
        <taxon>Epilachnini</taxon>
        <taxon>Henosepilachna</taxon>
    </lineage>
</organism>
<protein>
    <submittedName>
        <fullName evidence="7">Uncharacterized protein</fullName>
    </submittedName>
</protein>
<keyword evidence="2" id="KW-0812">Transmembrane</keyword>
<keyword evidence="5" id="KW-0539">Nucleus</keyword>
<dbReference type="EMBL" id="JARQZJ010000003">
    <property type="protein sequence ID" value="KAK9870688.1"/>
    <property type="molecule type" value="Genomic_DNA"/>
</dbReference>